<evidence type="ECO:0000256" key="1">
    <source>
        <dbReference type="SAM" id="MobiDB-lite"/>
    </source>
</evidence>
<evidence type="ECO:0000313" key="2">
    <source>
        <dbReference type="EMBL" id="TRY80946.1"/>
    </source>
</evidence>
<feature type="compositionally biased region" description="Polar residues" evidence="1">
    <location>
        <begin position="92"/>
        <end position="105"/>
    </location>
</feature>
<feature type="region of interest" description="Disordered" evidence="1">
    <location>
        <begin position="68"/>
        <end position="105"/>
    </location>
</feature>
<feature type="compositionally biased region" description="Low complexity" evidence="1">
    <location>
        <begin position="75"/>
        <end position="86"/>
    </location>
</feature>
<protein>
    <submittedName>
        <fullName evidence="2">Uncharacterized protein</fullName>
    </submittedName>
</protein>
<dbReference type="AlphaFoldDB" id="A0A553PTF3"/>
<sequence>MIDSRMHRESVMASDTKTPLNQNNTSRSNLINAFPSSPTLETPSMFSSSSTLSNTSLFLYGRFRSHSLGKQDPQSLPSSSSSNCISNHRQNESSSNQTSKTNLLTIPSAPVLNDFEPKFRIGKDSSKDLYSIAQDINLNRCLPRWPIECQVIRK</sequence>
<proteinExistence type="predicted"/>
<keyword evidence="3" id="KW-1185">Reference proteome</keyword>
<comment type="caution">
    <text evidence="2">The sequence shown here is derived from an EMBL/GenBank/DDBJ whole genome shotgun (WGS) entry which is preliminary data.</text>
</comment>
<reference evidence="2 3" key="1">
    <citation type="journal article" date="2018" name="Nat. Ecol. Evol.">
        <title>Genomic signatures of mitonuclear coevolution across populations of Tigriopus californicus.</title>
        <authorList>
            <person name="Barreto F.S."/>
            <person name="Watson E.T."/>
            <person name="Lima T.G."/>
            <person name="Willett C.S."/>
            <person name="Edmands S."/>
            <person name="Li W."/>
            <person name="Burton R.S."/>
        </authorList>
    </citation>
    <scope>NUCLEOTIDE SEQUENCE [LARGE SCALE GENOMIC DNA]</scope>
    <source>
        <strain evidence="2 3">San Diego</strain>
    </source>
</reference>
<organism evidence="2 3">
    <name type="scientific">Tigriopus californicus</name>
    <name type="common">Marine copepod</name>
    <dbReference type="NCBI Taxonomy" id="6832"/>
    <lineage>
        <taxon>Eukaryota</taxon>
        <taxon>Metazoa</taxon>
        <taxon>Ecdysozoa</taxon>
        <taxon>Arthropoda</taxon>
        <taxon>Crustacea</taxon>
        <taxon>Multicrustacea</taxon>
        <taxon>Hexanauplia</taxon>
        <taxon>Copepoda</taxon>
        <taxon>Harpacticoida</taxon>
        <taxon>Harpacticidae</taxon>
        <taxon>Tigriopus</taxon>
    </lineage>
</organism>
<evidence type="ECO:0000313" key="3">
    <source>
        <dbReference type="Proteomes" id="UP000318571"/>
    </source>
</evidence>
<feature type="compositionally biased region" description="Basic and acidic residues" evidence="1">
    <location>
        <begin position="1"/>
        <end position="10"/>
    </location>
</feature>
<feature type="non-terminal residue" evidence="2">
    <location>
        <position position="154"/>
    </location>
</feature>
<dbReference type="EMBL" id="VCGU01000001">
    <property type="protein sequence ID" value="TRY80946.1"/>
    <property type="molecule type" value="Genomic_DNA"/>
</dbReference>
<feature type="compositionally biased region" description="Polar residues" evidence="1">
    <location>
        <begin position="13"/>
        <end position="36"/>
    </location>
</feature>
<feature type="region of interest" description="Disordered" evidence="1">
    <location>
        <begin position="1"/>
        <end position="36"/>
    </location>
</feature>
<accession>A0A553PTF3</accession>
<name>A0A553PTF3_TIGCA</name>
<dbReference type="Proteomes" id="UP000318571">
    <property type="component" value="Chromosome 12"/>
</dbReference>
<gene>
    <name evidence="2" type="ORF">TCAL_04729</name>
</gene>